<dbReference type="EMBL" id="MSCJ01000002">
    <property type="protein sequence ID" value="PQJ65004.1"/>
    <property type="molecule type" value="Genomic_DNA"/>
</dbReference>
<organism evidence="3 4">
    <name type="scientific">Photobacterium angustum</name>
    <dbReference type="NCBI Taxonomy" id="661"/>
    <lineage>
        <taxon>Bacteria</taxon>
        <taxon>Pseudomonadati</taxon>
        <taxon>Pseudomonadota</taxon>
        <taxon>Gammaproteobacteria</taxon>
        <taxon>Vibrionales</taxon>
        <taxon>Vibrionaceae</taxon>
        <taxon>Photobacterium</taxon>
    </lineage>
</organism>
<accession>A0A2S7VSA6</accession>
<sequence length="234" mass="24862">MILVPIFVAVLMLPSTNQLEQEQSADSGVRRSISLNLGGSTSTTQSVGQTGTTSSNTVVSKRTDIVLDTADIREDSKMKAVGGTEDTGPAPEKKPMIQKIYPLDGGKAYTVDLSKEAAVVTKATDKAITTNTTNTTTTANTTKVAPSDTGQWVSYKVPAGETLANVFRDRSLPLSDLYKIANIEGAGKPISNVQAGQTLKYRVNSNGQIDGLKIEGNGISAAYYRSSNGSYYRK</sequence>
<dbReference type="Pfam" id="PF04225">
    <property type="entry name" value="LysM_OapA"/>
    <property type="match status" value="1"/>
</dbReference>
<feature type="compositionally biased region" description="Low complexity" evidence="1">
    <location>
        <begin position="38"/>
        <end position="55"/>
    </location>
</feature>
<comment type="caution">
    <text evidence="3">The sequence shown here is derived from an EMBL/GenBank/DDBJ whole genome shotgun (WGS) entry which is preliminary data.</text>
</comment>
<gene>
    <name evidence="3" type="ORF">BTO08_13745</name>
</gene>
<evidence type="ECO:0000313" key="4">
    <source>
        <dbReference type="Proteomes" id="UP000238730"/>
    </source>
</evidence>
<dbReference type="AlphaFoldDB" id="A0A2S7VSA6"/>
<protein>
    <submittedName>
        <fullName evidence="3">Lysine transporter LysM</fullName>
    </submittedName>
</protein>
<dbReference type="InterPro" id="IPR007340">
    <property type="entry name" value="LysM_Opacity-associatedA"/>
</dbReference>
<dbReference type="OrthoDB" id="6398769at2"/>
<reference evidence="3 4" key="1">
    <citation type="submission" date="2016-12" db="EMBL/GenBank/DDBJ databases">
        <title>Diversity of luminous bacteria.</title>
        <authorList>
            <person name="Yoshizawa S."/>
            <person name="Kogure K."/>
        </authorList>
    </citation>
    <scope>NUCLEOTIDE SEQUENCE [LARGE SCALE GENOMIC DNA]</scope>
    <source>
        <strain evidence="3 4">LC1-200</strain>
    </source>
</reference>
<name>A0A2S7VSA6_PHOAN</name>
<evidence type="ECO:0000259" key="2">
    <source>
        <dbReference type="Pfam" id="PF04225"/>
    </source>
</evidence>
<evidence type="ECO:0000256" key="1">
    <source>
        <dbReference type="SAM" id="MobiDB-lite"/>
    </source>
</evidence>
<proteinExistence type="predicted"/>
<dbReference type="Gene3D" id="3.10.450.350">
    <property type="match status" value="1"/>
</dbReference>
<feature type="domain" description="Opacity-associated protein A LysM-like" evidence="2">
    <location>
        <begin position="151"/>
        <end position="234"/>
    </location>
</feature>
<evidence type="ECO:0000313" key="3">
    <source>
        <dbReference type="EMBL" id="PQJ65004.1"/>
    </source>
</evidence>
<dbReference type="Proteomes" id="UP000238730">
    <property type="component" value="Unassembled WGS sequence"/>
</dbReference>
<dbReference type="GO" id="GO:0042834">
    <property type="term" value="F:peptidoglycan binding"/>
    <property type="evidence" value="ECO:0007669"/>
    <property type="project" value="InterPro"/>
</dbReference>
<feature type="region of interest" description="Disordered" evidence="1">
    <location>
        <begin position="33"/>
        <end position="55"/>
    </location>
</feature>